<dbReference type="PANTHER" id="PTHR23232">
    <property type="entry name" value="KRAB DOMAIN C2H2 ZINC FINGER"/>
    <property type="match status" value="1"/>
</dbReference>
<dbReference type="AlphaFoldDB" id="G7NN44"/>
<feature type="non-terminal residue" evidence="2">
    <location>
        <position position="153"/>
    </location>
</feature>
<name>G7NN44_MACMU</name>
<dbReference type="PANTHER" id="PTHR23232:SF168">
    <property type="entry name" value="KRAB DOMAIN-CONTAINING PROTEIN"/>
    <property type="match status" value="1"/>
</dbReference>
<dbReference type="SUPFAM" id="SSF109640">
    <property type="entry name" value="KRAB domain (Kruppel-associated box)"/>
    <property type="match status" value="1"/>
</dbReference>
<feature type="domain" description="KRAB" evidence="1">
    <location>
        <begin position="8"/>
        <end position="81"/>
    </location>
</feature>
<organism evidence="2">
    <name type="scientific">Macaca mulatta</name>
    <name type="common">Rhesus macaque</name>
    <dbReference type="NCBI Taxonomy" id="9544"/>
    <lineage>
        <taxon>Eukaryota</taxon>
        <taxon>Metazoa</taxon>
        <taxon>Chordata</taxon>
        <taxon>Craniata</taxon>
        <taxon>Vertebrata</taxon>
        <taxon>Euteleostomi</taxon>
        <taxon>Mammalia</taxon>
        <taxon>Eutheria</taxon>
        <taxon>Euarchontoglires</taxon>
        <taxon>Primates</taxon>
        <taxon>Haplorrhini</taxon>
        <taxon>Catarrhini</taxon>
        <taxon>Cercopithecidae</taxon>
        <taxon>Cercopithecinae</taxon>
        <taxon>Macaca</taxon>
    </lineage>
</organism>
<dbReference type="InterPro" id="IPR036051">
    <property type="entry name" value="KRAB_dom_sf"/>
</dbReference>
<evidence type="ECO:0000313" key="2">
    <source>
        <dbReference type="EMBL" id="EHH30366.1"/>
    </source>
</evidence>
<evidence type="ECO:0000259" key="1">
    <source>
        <dbReference type="PROSITE" id="PS50805"/>
    </source>
</evidence>
<accession>G7NN44</accession>
<gene>
    <name evidence="2" type="ORF">EGK_11014</name>
</gene>
<dbReference type="Gene3D" id="6.10.140.140">
    <property type="match status" value="1"/>
</dbReference>
<dbReference type="Proteomes" id="UP000013456">
    <property type="component" value="Chromosome 19"/>
</dbReference>
<dbReference type="CDD" id="cd07765">
    <property type="entry name" value="KRAB_A-box"/>
    <property type="match status" value="1"/>
</dbReference>
<dbReference type="GO" id="GO:0006355">
    <property type="term" value="P:regulation of DNA-templated transcription"/>
    <property type="evidence" value="ECO:0007669"/>
    <property type="project" value="InterPro"/>
</dbReference>
<dbReference type="PROSITE" id="PS50805">
    <property type="entry name" value="KRAB"/>
    <property type="match status" value="1"/>
</dbReference>
<dbReference type="EMBL" id="CM001271">
    <property type="protein sequence ID" value="EHH30366.1"/>
    <property type="molecule type" value="Genomic_DNA"/>
</dbReference>
<sequence>VFSFQGLLTFRDVAIEFSQEEWKCLDPAQRTLYRAVMLENYRNLVSLAISSKCMMKEFSSTAQGNREVLHTGTLQRHESHHIGDFCFHDIDKDIHNFEFQWQEDERNGHEAPITKINNLTGSTDRYDHSHAGNKPIKDQLGLSFHSHLPELHL</sequence>
<reference evidence="2" key="1">
    <citation type="journal article" date="2011" name="Nat. Biotechnol.">
        <title>Genome sequencing and comparison of two nonhuman primate animal models, the cynomolgus and Chinese rhesus macaques.</title>
        <authorList>
            <person name="Yan G."/>
            <person name="Zhang G."/>
            <person name="Fang X."/>
            <person name="Zhang Y."/>
            <person name="Li C."/>
            <person name="Ling F."/>
            <person name="Cooper D.N."/>
            <person name="Li Q."/>
            <person name="Li Y."/>
            <person name="van Gool A.J."/>
            <person name="Du H."/>
            <person name="Chen J."/>
            <person name="Chen R."/>
            <person name="Zhang P."/>
            <person name="Huang Z."/>
            <person name="Thompson J.R."/>
            <person name="Meng Y."/>
            <person name="Bai Y."/>
            <person name="Wang J."/>
            <person name="Zhuo M."/>
            <person name="Wang T."/>
            <person name="Huang Y."/>
            <person name="Wei L."/>
            <person name="Li J."/>
            <person name="Wang Z."/>
            <person name="Hu H."/>
            <person name="Yang P."/>
            <person name="Le L."/>
            <person name="Stenson P.D."/>
            <person name="Li B."/>
            <person name="Liu X."/>
            <person name="Ball E.V."/>
            <person name="An N."/>
            <person name="Huang Q."/>
            <person name="Zhang Y."/>
            <person name="Fan W."/>
            <person name="Zhang X."/>
            <person name="Li Y."/>
            <person name="Wang W."/>
            <person name="Katze M.G."/>
            <person name="Su B."/>
            <person name="Nielsen R."/>
            <person name="Yang H."/>
            <person name="Wang J."/>
            <person name="Wang X."/>
            <person name="Wang J."/>
        </authorList>
    </citation>
    <scope>NUCLEOTIDE SEQUENCE [LARGE SCALE GENOMIC DNA]</scope>
    <source>
        <strain evidence="2">CR-5</strain>
    </source>
</reference>
<dbReference type="Pfam" id="PF01352">
    <property type="entry name" value="KRAB"/>
    <property type="match status" value="1"/>
</dbReference>
<proteinExistence type="predicted"/>
<dbReference type="SMART" id="SM00349">
    <property type="entry name" value="KRAB"/>
    <property type="match status" value="1"/>
</dbReference>
<dbReference type="InterPro" id="IPR050169">
    <property type="entry name" value="Krueppel_C2H2_ZnF"/>
</dbReference>
<protein>
    <recommendedName>
        <fullName evidence="1">KRAB domain-containing protein</fullName>
    </recommendedName>
</protein>
<dbReference type="InterPro" id="IPR001909">
    <property type="entry name" value="KRAB"/>
</dbReference>
<feature type="non-terminal residue" evidence="2">
    <location>
        <position position="1"/>
    </location>
</feature>